<dbReference type="GO" id="GO:0015031">
    <property type="term" value="P:protein transport"/>
    <property type="evidence" value="ECO:0007669"/>
    <property type="project" value="UniProtKB-KW"/>
</dbReference>
<name>A0AA96EYM7_9FLAO</name>
<dbReference type="SUPFAM" id="SSF54611">
    <property type="entry name" value="SecB-like"/>
    <property type="match status" value="1"/>
</dbReference>
<evidence type="ECO:0000313" key="6">
    <source>
        <dbReference type="EMBL" id="WNM20874.1"/>
    </source>
</evidence>
<sequence>MALSQFQFLGYKILKSIIELDETISENSGLEIGFKTSGTVNKNDLTFDLNLSVIIKNSENTLNIEINSLGNFKFEPVDDIDDISNFFYLNASAILFPYIRAYIGTLTNLSGLKAINLPTLNLTNLAEDLKKNTIILN</sequence>
<accession>A0AA96J2U6</accession>
<dbReference type="Gene3D" id="3.10.420.10">
    <property type="entry name" value="SecB-like"/>
    <property type="match status" value="1"/>
</dbReference>
<reference evidence="6 7" key="1">
    <citation type="submission" date="2023-09" db="EMBL/GenBank/DDBJ databases">
        <title>Flavobacterium sp. a novel bacteria isolate from Pepper rhizosphere.</title>
        <authorList>
            <person name="Peng Y."/>
            <person name="Lee J."/>
        </authorList>
    </citation>
    <scope>NUCLEOTIDE SEQUENCE [LARGE SCALE GENOMIC DNA]</scope>
    <source>
        <strain evidence="5">PMR2A8</strain>
        <strain evidence="6 7">PMTSA4</strain>
    </source>
</reference>
<dbReference type="InterPro" id="IPR035958">
    <property type="entry name" value="SecB-like_sf"/>
</dbReference>
<dbReference type="GO" id="GO:0051082">
    <property type="term" value="F:unfolded protein binding"/>
    <property type="evidence" value="ECO:0007669"/>
    <property type="project" value="InterPro"/>
</dbReference>
<evidence type="ECO:0000256" key="4">
    <source>
        <dbReference type="ARBA" id="ARBA00023010"/>
    </source>
</evidence>
<dbReference type="Pfam" id="PF02556">
    <property type="entry name" value="SecB"/>
    <property type="match status" value="1"/>
</dbReference>
<dbReference type="AlphaFoldDB" id="A0AA96EYM7"/>
<accession>A0AA96EYM7</accession>
<evidence type="ECO:0000256" key="3">
    <source>
        <dbReference type="ARBA" id="ARBA00022927"/>
    </source>
</evidence>
<keyword evidence="2" id="KW-0813">Transport</keyword>
<dbReference type="InterPro" id="IPR003708">
    <property type="entry name" value="SecB"/>
</dbReference>
<evidence type="ECO:0000313" key="5">
    <source>
        <dbReference type="EMBL" id="WNM19485.1"/>
    </source>
</evidence>
<evidence type="ECO:0000256" key="2">
    <source>
        <dbReference type="ARBA" id="ARBA00022448"/>
    </source>
</evidence>
<organism evidence="6 7">
    <name type="scientific">Flavobacterium capsici</name>
    <dbReference type="NCBI Taxonomy" id="3075618"/>
    <lineage>
        <taxon>Bacteria</taxon>
        <taxon>Pseudomonadati</taxon>
        <taxon>Bacteroidota</taxon>
        <taxon>Flavobacteriia</taxon>
        <taxon>Flavobacteriales</taxon>
        <taxon>Flavobacteriaceae</taxon>
        <taxon>Flavobacterium</taxon>
    </lineage>
</organism>
<comment type="similarity">
    <text evidence="1">Belongs to the SecB family.</text>
</comment>
<evidence type="ECO:0000313" key="7">
    <source>
        <dbReference type="Proteomes" id="UP001304515"/>
    </source>
</evidence>
<dbReference type="Proteomes" id="UP001304515">
    <property type="component" value="Chromosome"/>
</dbReference>
<keyword evidence="4" id="KW-0811">Translocation</keyword>
<proteinExistence type="inferred from homology"/>
<dbReference type="EMBL" id="CP134890">
    <property type="protein sequence ID" value="WNM20874.1"/>
    <property type="molecule type" value="Genomic_DNA"/>
</dbReference>
<dbReference type="EMBL" id="CP134878">
    <property type="protein sequence ID" value="WNM19485.1"/>
    <property type="molecule type" value="Genomic_DNA"/>
</dbReference>
<evidence type="ECO:0000256" key="1">
    <source>
        <dbReference type="ARBA" id="ARBA00009990"/>
    </source>
</evidence>
<gene>
    <name evidence="6" type="ORF">RN605_09270</name>
    <name evidence="5" type="ORF">RN608_02100</name>
</gene>
<protein>
    <submittedName>
        <fullName evidence="6">Protein-export chaperone SecB</fullName>
    </submittedName>
</protein>
<dbReference type="RefSeq" id="WP_313324377.1">
    <property type="nucleotide sequence ID" value="NZ_CP134878.1"/>
</dbReference>
<keyword evidence="3" id="KW-0653">Protein transport</keyword>
<dbReference type="KEGG" id="fcj:RN605_09270"/>
<keyword evidence="7" id="KW-1185">Reference proteome</keyword>
<dbReference type="GO" id="GO:0051262">
    <property type="term" value="P:protein tetramerization"/>
    <property type="evidence" value="ECO:0007669"/>
    <property type="project" value="InterPro"/>
</dbReference>